<name>A0A438I4C6_VITVI</name>
<protein>
    <submittedName>
        <fullName evidence="1">Uncharacterized protein</fullName>
    </submittedName>
</protein>
<dbReference type="AlphaFoldDB" id="A0A438I4C6"/>
<comment type="caution">
    <text evidence="1">The sequence shown here is derived from an EMBL/GenBank/DDBJ whole genome shotgun (WGS) entry which is preliminary data.</text>
</comment>
<dbReference type="EMBL" id="QGNW01000144">
    <property type="protein sequence ID" value="RVW91541.1"/>
    <property type="molecule type" value="Genomic_DNA"/>
</dbReference>
<evidence type="ECO:0000313" key="1">
    <source>
        <dbReference type="EMBL" id="RVW91541.1"/>
    </source>
</evidence>
<gene>
    <name evidence="1" type="ORF">CK203_046145</name>
</gene>
<proteinExistence type="predicted"/>
<accession>A0A438I4C6</accession>
<sequence length="231" mass="25987">MILASRWGRLHPTPNHAEITNEALLEEAFRYTDYHLCSLFSLGKWDFSSSSTPSGWDGAIVTSDGGSERGRVSETVGVAGLGPLRVILVDGRKAEVSGLSSKAQGAVEEVIEDVSERAIQEVVEERDEASDPSWYSSCWAKFSRCLGMPTERFEGEILILLKRMKERKDQKGKLDGRKKKKLESSKFEREFEKAGMYYELFWRRRRRRGGGGGSFAGLDEDSFAFLECKRG</sequence>
<evidence type="ECO:0000313" key="2">
    <source>
        <dbReference type="Proteomes" id="UP000288805"/>
    </source>
</evidence>
<organism evidence="1 2">
    <name type="scientific">Vitis vinifera</name>
    <name type="common">Grape</name>
    <dbReference type="NCBI Taxonomy" id="29760"/>
    <lineage>
        <taxon>Eukaryota</taxon>
        <taxon>Viridiplantae</taxon>
        <taxon>Streptophyta</taxon>
        <taxon>Embryophyta</taxon>
        <taxon>Tracheophyta</taxon>
        <taxon>Spermatophyta</taxon>
        <taxon>Magnoliopsida</taxon>
        <taxon>eudicotyledons</taxon>
        <taxon>Gunneridae</taxon>
        <taxon>Pentapetalae</taxon>
        <taxon>rosids</taxon>
        <taxon>Vitales</taxon>
        <taxon>Vitaceae</taxon>
        <taxon>Viteae</taxon>
        <taxon>Vitis</taxon>
    </lineage>
</organism>
<dbReference type="Proteomes" id="UP000288805">
    <property type="component" value="Unassembled WGS sequence"/>
</dbReference>
<reference evidence="1 2" key="1">
    <citation type="journal article" date="2018" name="PLoS Genet.">
        <title>Population sequencing reveals clonal diversity and ancestral inbreeding in the grapevine cultivar Chardonnay.</title>
        <authorList>
            <person name="Roach M.J."/>
            <person name="Johnson D.L."/>
            <person name="Bohlmann J."/>
            <person name="van Vuuren H.J."/>
            <person name="Jones S.J."/>
            <person name="Pretorius I.S."/>
            <person name="Schmidt S.A."/>
            <person name="Borneman A.R."/>
        </authorList>
    </citation>
    <scope>NUCLEOTIDE SEQUENCE [LARGE SCALE GENOMIC DNA]</scope>
    <source>
        <strain evidence="2">cv. Chardonnay</strain>
        <tissue evidence="1">Leaf</tissue>
    </source>
</reference>